<feature type="transmembrane region" description="Helical" evidence="1">
    <location>
        <begin position="6"/>
        <end position="25"/>
    </location>
</feature>
<proteinExistence type="predicted"/>
<keyword evidence="1" id="KW-1133">Transmembrane helix</keyword>
<accession>A0A354YWQ8</accession>
<dbReference type="RefSeq" id="WP_061212920.1">
    <property type="nucleotide sequence ID" value="NZ_DCDX01000017.1"/>
</dbReference>
<feature type="transmembrane region" description="Helical" evidence="1">
    <location>
        <begin position="34"/>
        <end position="57"/>
    </location>
</feature>
<dbReference type="InterPro" id="IPR010001">
    <property type="entry name" value="BofA"/>
</dbReference>
<comment type="caution">
    <text evidence="2">The sequence shown here is derived from an EMBL/GenBank/DDBJ whole genome shotgun (WGS) entry which is preliminary data.</text>
</comment>
<dbReference type="NCBIfam" id="TIGR02862">
    <property type="entry name" value="spore_BofA"/>
    <property type="match status" value="1"/>
</dbReference>
<dbReference type="STRING" id="378794.GCA_001570625_00333"/>
<evidence type="ECO:0000313" key="3">
    <source>
        <dbReference type="Proteomes" id="UP000263273"/>
    </source>
</evidence>
<dbReference type="Proteomes" id="UP000263273">
    <property type="component" value="Unassembled WGS sequence"/>
</dbReference>
<evidence type="ECO:0000313" key="2">
    <source>
        <dbReference type="EMBL" id="HBK53778.1"/>
    </source>
</evidence>
<protein>
    <submittedName>
        <fullName evidence="2">Pro-sigmaK processing inhibitor BofA</fullName>
    </submittedName>
</protein>
<dbReference type="AlphaFoldDB" id="A0A354YWQ8"/>
<name>A0A354YWQ8_9FIRM</name>
<sequence length="88" mass="9935">MEWVNVIIAALFFLAIFYIILQVLFKPVKLLWKLAINSLIGLVLLLISNYIGAYFQFDLPVNIITVLVAGFLGLPGIILLICFQLLVR</sequence>
<keyword evidence="1" id="KW-0812">Transmembrane</keyword>
<feature type="transmembrane region" description="Helical" evidence="1">
    <location>
        <begin position="63"/>
        <end position="87"/>
    </location>
</feature>
<evidence type="ECO:0000256" key="1">
    <source>
        <dbReference type="SAM" id="Phobius"/>
    </source>
</evidence>
<organism evidence="2 3">
    <name type="scientific">Syntrophomonas wolfei</name>
    <dbReference type="NCBI Taxonomy" id="863"/>
    <lineage>
        <taxon>Bacteria</taxon>
        <taxon>Bacillati</taxon>
        <taxon>Bacillota</taxon>
        <taxon>Clostridia</taxon>
        <taxon>Eubacteriales</taxon>
        <taxon>Syntrophomonadaceae</taxon>
        <taxon>Syntrophomonas</taxon>
    </lineage>
</organism>
<reference evidence="2 3" key="1">
    <citation type="journal article" date="2018" name="Nat. Biotechnol.">
        <title>A standardized bacterial taxonomy based on genome phylogeny substantially revises the tree of life.</title>
        <authorList>
            <person name="Parks D.H."/>
            <person name="Chuvochina M."/>
            <person name="Waite D.W."/>
            <person name="Rinke C."/>
            <person name="Skarshewski A."/>
            <person name="Chaumeil P.A."/>
            <person name="Hugenholtz P."/>
        </authorList>
    </citation>
    <scope>NUCLEOTIDE SEQUENCE [LARGE SCALE GENOMIC DNA]</scope>
    <source>
        <strain evidence="2">UBA10948</strain>
    </source>
</reference>
<keyword evidence="1" id="KW-0472">Membrane</keyword>
<dbReference type="Pfam" id="PF07441">
    <property type="entry name" value="BofA"/>
    <property type="match status" value="1"/>
</dbReference>
<gene>
    <name evidence="2" type="ORF">DDZ44_07580</name>
</gene>
<dbReference type="EMBL" id="DNZF01000166">
    <property type="protein sequence ID" value="HBK53778.1"/>
    <property type="molecule type" value="Genomic_DNA"/>
</dbReference>